<keyword evidence="3" id="KW-1185">Reference proteome</keyword>
<accession>A0AAJ0HLF6</accession>
<proteinExistence type="predicted"/>
<reference evidence="2" key="2">
    <citation type="submission" date="2023-06" db="EMBL/GenBank/DDBJ databases">
        <authorList>
            <consortium name="Lawrence Berkeley National Laboratory"/>
            <person name="Haridas S."/>
            <person name="Hensen N."/>
            <person name="Bonometti L."/>
            <person name="Westerberg I."/>
            <person name="Brannstrom I.O."/>
            <person name="Guillou S."/>
            <person name="Cros-Aarteil S."/>
            <person name="Calhoun S."/>
            <person name="Kuo A."/>
            <person name="Mondo S."/>
            <person name="Pangilinan J."/>
            <person name="Riley R."/>
            <person name="Labutti K."/>
            <person name="Andreopoulos B."/>
            <person name="Lipzen A."/>
            <person name="Chen C."/>
            <person name="Yanf M."/>
            <person name="Daum C."/>
            <person name="Ng V."/>
            <person name="Clum A."/>
            <person name="Steindorff A."/>
            <person name="Ohm R."/>
            <person name="Martin F."/>
            <person name="Silar P."/>
            <person name="Natvig D."/>
            <person name="Lalanne C."/>
            <person name="Gautier V."/>
            <person name="Ament-Velasquez S.L."/>
            <person name="Kruys A."/>
            <person name="Hutchinson M.I."/>
            <person name="Powell A.J."/>
            <person name="Barry K."/>
            <person name="Miller A.N."/>
            <person name="Grigoriev I.V."/>
            <person name="Debuchy R."/>
            <person name="Gladieux P."/>
            <person name="Thoren M.H."/>
            <person name="Johannesson H."/>
        </authorList>
    </citation>
    <scope>NUCLEOTIDE SEQUENCE</scope>
    <source>
        <strain evidence="2">CBS 955.72</strain>
    </source>
</reference>
<keyword evidence="1" id="KW-0732">Signal</keyword>
<evidence type="ECO:0000313" key="3">
    <source>
        <dbReference type="Proteomes" id="UP001275084"/>
    </source>
</evidence>
<dbReference type="Proteomes" id="UP001275084">
    <property type="component" value="Unassembled WGS sequence"/>
</dbReference>
<evidence type="ECO:0000313" key="2">
    <source>
        <dbReference type="EMBL" id="KAK3356809.1"/>
    </source>
</evidence>
<sequence>MEPLLIVHLFFIISSKIADLLTSLTFMLSDPVPDCYEEPCGGLDATIQQSDLPLLQLICNLSLSLPLHLDPSPRYGASVTHIEFGPRRYQVILHKYRKNEEDWN</sequence>
<organism evidence="2 3">
    <name type="scientific">Lasiosphaeria hispida</name>
    <dbReference type="NCBI Taxonomy" id="260671"/>
    <lineage>
        <taxon>Eukaryota</taxon>
        <taxon>Fungi</taxon>
        <taxon>Dikarya</taxon>
        <taxon>Ascomycota</taxon>
        <taxon>Pezizomycotina</taxon>
        <taxon>Sordariomycetes</taxon>
        <taxon>Sordariomycetidae</taxon>
        <taxon>Sordariales</taxon>
        <taxon>Lasiosphaeriaceae</taxon>
        <taxon>Lasiosphaeria</taxon>
    </lineage>
</organism>
<gene>
    <name evidence="2" type="ORF">B0T25DRAFT_537459</name>
</gene>
<protein>
    <submittedName>
        <fullName evidence="2">Uncharacterized protein</fullName>
    </submittedName>
</protein>
<dbReference type="AlphaFoldDB" id="A0AAJ0HLF6"/>
<comment type="caution">
    <text evidence="2">The sequence shown here is derived from an EMBL/GenBank/DDBJ whole genome shotgun (WGS) entry which is preliminary data.</text>
</comment>
<evidence type="ECO:0000256" key="1">
    <source>
        <dbReference type="SAM" id="SignalP"/>
    </source>
</evidence>
<feature type="chain" id="PRO_5042545816" evidence="1">
    <location>
        <begin position="19"/>
        <end position="104"/>
    </location>
</feature>
<name>A0AAJ0HLF6_9PEZI</name>
<dbReference type="EMBL" id="JAUIQD010000003">
    <property type="protein sequence ID" value="KAK3356809.1"/>
    <property type="molecule type" value="Genomic_DNA"/>
</dbReference>
<feature type="signal peptide" evidence="1">
    <location>
        <begin position="1"/>
        <end position="18"/>
    </location>
</feature>
<reference evidence="2" key="1">
    <citation type="journal article" date="2023" name="Mol. Phylogenet. Evol.">
        <title>Genome-scale phylogeny and comparative genomics of the fungal order Sordariales.</title>
        <authorList>
            <person name="Hensen N."/>
            <person name="Bonometti L."/>
            <person name="Westerberg I."/>
            <person name="Brannstrom I.O."/>
            <person name="Guillou S."/>
            <person name="Cros-Aarteil S."/>
            <person name="Calhoun S."/>
            <person name="Haridas S."/>
            <person name="Kuo A."/>
            <person name="Mondo S."/>
            <person name="Pangilinan J."/>
            <person name="Riley R."/>
            <person name="LaButti K."/>
            <person name="Andreopoulos B."/>
            <person name="Lipzen A."/>
            <person name="Chen C."/>
            <person name="Yan M."/>
            <person name="Daum C."/>
            <person name="Ng V."/>
            <person name="Clum A."/>
            <person name="Steindorff A."/>
            <person name="Ohm R.A."/>
            <person name="Martin F."/>
            <person name="Silar P."/>
            <person name="Natvig D.O."/>
            <person name="Lalanne C."/>
            <person name="Gautier V."/>
            <person name="Ament-Velasquez S.L."/>
            <person name="Kruys A."/>
            <person name="Hutchinson M.I."/>
            <person name="Powell A.J."/>
            <person name="Barry K."/>
            <person name="Miller A.N."/>
            <person name="Grigoriev I.V."/>
            <person name="Debuchy R."/>
            <person name="Gladieux P."/>
            <person name="Hiltunen Thoren M."/>
            <person name="Johannesson H."/>
        </authorList>
    </citation>
    <scope>NUCLEOTIDE SEQUENCE</scope>
    <source>
        <strain evidence="2">CBS 955.72</strain>
    </source>
</reference>